<accession>A0A4V1KR36</accession>
<dbReference type="Gene3D" id="2.170.130.10">
    <property type="entry name" value="TonB-dependent receptor, plug domain"/>
    <property type="match status" value="1"/>
</dbReference>
<sequence length="810" mass="92156">MKILYFIAFLVYSGSLLNLNAQQATVNGIVFNEYNTPLAGVTIRFDGGGTLTDESGYYQLTLPADKEVTLIFSFVGFKRISIPILLNSGERLEFNPILSQNREQISTVTIFSENQNNPILSLSPQLVRKIPAANAGVESILMTLPGVNNNNELSTQYAVRGGNYDENLVYINGIEVYRPFLVRSGQQEGLSIINSDLIQKIDFSAGGFQAKYGDKLSSVLDITYRRPVDFAATADLSLLGVQLSAEGISKNKKFTNLTGVRYRNNSLLVGAKQTETNYNPQFTDIQTYLTYQINPKLQVDFLGNVAVNIYEYKPLTRQTNFGTLDNPIALVVNYEGQESDKYETYFSALSASYKPSEKLNIKLIGSAYHTLEQEHFDIYAQYALGTPNSNIGEINAGNVEFTEAIGSQLTHARNNLDALFLNFQIKGQYVDNSKLLEWGLKYTNESVRDRLQEYEIIDSAGFSIRPPLDQFKNEQPYTPYEAPLEAFNTIEAYNDINIDRFSAYLQYSQRFQFRNVKAWYNIGLRSQLWQVHTIDETATQHIISPRAQVSLKPDWKNDMVFRIATGMYQQPPSYRELRDNSGALIPDVKAQKSFHFIVSNEWSFDIWDRPFKLTSDTYYKDLFDVNAYTLENVRIRYRASNDSEAFAYGADFRLTGEFVPGTNSWISIGILKTEENINNRGYKSRPTDQLFKFGLLFQDYVPSIPALKLYINLLYQSGLPGGSPSYVDTYDYQSQLPFYFRADTGFSYSLLKNEASLFKELNVGLEIYNLFDRQNSITNTFVRDAATQQQYAVPNYLTPRVFNISLKTKF</sequence>
<comment type="caution">
    <text evidence="3">The sequence shown here is derived from an EMBL/GenBank/DDBJ whole genome shotgun (WGS) entry which is preliminary data.</text>
</comment>
<feature type="signal peptide" evidence="1">
    <location>
        <begin position="1"/>
        <end position="21"/>
    </location>
</feature>
<dbReference type="SUPFAM" id="SSF56935">
    <property type="entry name" value="Porins"/>
    <property type="match status" value="1"/>
</dbReference>
<evidence type="ECO:0000256" key="1">
    <source>
        <dbReference type="SAM" id="SignalP"/>
    </source>
</evidence>
<evidence type="ECO:0000313" key="4">
    <source>
        <dbReference type="Proteomes" id="UP000289238"/>
    </source>
</evidence>
<feature type="chain" id="PRO_5020297185" evidence="1">
    <location>
        <begin position="22"/>
        <end position="810"/>
    </location>
</feature>
<gene>
    <name evidence="3" type="ORF">DSM00_1157</name>
</gene>
<dbReference type="Proteomes" id="UP000289238">
    <property type="component" value="Unassembled WGS sequence"/>
</dbReference>
<dbReference type="InterPro" id="IPR008969">
    <property type="entry name" value="CarboxyPept-like_regulatory"/>
</dbReference>
<dbReference type="SUPFAM" id="SSF49464">
    <property type="entry name" value="Carboxypeptidase regulatory domain-like"/>
    <property type="match status" value="1"/>
</dbReference>
<feature type="domain" description="TonB-dependent receptor plug" evidence="2">
    <location>
        <begin position="134"/>
        <end position="214"/>
    </location>
</feature>
<dbReference type="InterPro" id="IPR037066">
    <property type="entry name" value="Plug_dom_sf"/>
</dbReference>
<dbReference type="Pfam" id="PF13715">
    <property type="entry name" value="CarbopepD_reg_2"/>
    <property type="match status" value="1"/>
</dbReference>
<keyword evidence="1" id="KW-0732">Signal</keyword>
<reference evidence="3 4" key="1">
    <citation type="submission" date="2018-07" db="EMBL/GenBank/DDBJ databases">
        <title>Leeuwenhoekiella genomics.</title>
        <authorList>
            <person name="Tahon G."/>
            <person name="Willems A."/>
        </authorList>
    </citation>
    <scope>NUCLEOTIDE SEQUENCE [LARGE SCALE GENOMIC DNA]</scope>
    <source>
        <strain evidence="3 4">LMG 22550</strain>
    </source>
</reference>
<dbReference type="OrthoDB" id="1108759at2"/>
<name>A0A4V1KR36_9FLAO</name>
<keyword evidence="3" id="KW-0675">Receptor</keyword>
<dbReference type="AlphaFoldDB" id="A0A4V1KR36"/>
<evidence type="ECO:0000313" key="3">
    <source>
        <dbReference type="EMBL" id="RXG23542.1"/>
    </source>
</evidence>
<evidence type="ECO:0000259" key="2">
    <source>
        <dbReference type="Pfam" id="PF07715"/>
    </source>
</evidence>
<dbReference type="InterPro" id="IPR012910">
    <property type="entry name" value="Plug_dom"/>
</dbReference>
<dbReference type="RefSeq" id="WP_128757062.1">
    <property type="nucleotide sequence ID" value="NZ_QOVM01000002.1"/>
</dbReference>
<dbReference type="EMBL" id="QOVM01000002">
    <property type="protein sequence ID" value="RXG23542.1"/>
    <property type="molecule type" value="Genomic_DNA"/>
</dbReference>
<protein>
    <submittedName>
        <fullName evidence="3">Outer membrane receptor protein involved in Fe transport</fullName>
    </submittedName>
</protein>
<organism evidence="3 4">
    <name type="scientific">Leeuwenhoekiella aequorea</name>
    <dbReference type="NCBI Taxonomy" id="283736"/>
    <lineage>
        <taxon>Bacteria</taxon>
        <taxon>Pseudomonadati</taxon>
        <taxon>Bacteroidota</taxon>
        <taxon>Flavobacteriia</taxon>
        <taxon>Flavobacteriales</taxon>
        <taxon>Flavobacteriaceae</taxon>
        <taxon>Leeuwenhoekiella</taxon>
    </lineage>
</organism>
<dbReference type="Pfam" id="PF07715">
    <property type="entry name" value="Plug"/>
    <property type="match status" value="1"/>
</dbReference>
<keyword evidence="4" id="KW-1185">Reference proteome</keyword>
<proteinExistence type="predicted"/>